<feature type="compositionally biased region" description="Polar residues" evidence="5">
    <location>
        <begin position="85"/>
        <end position="99"/>
    </location>
</feature>
<keyword evidence="4" id="KW-0539">Nucleus</keyword>
<evidence type="ECO:0000256" key="5">
    <source>
        <dbReference type="SAM" id="MobiDB-lite"/>
    </source>
</evidence>
<comment type="caution">
    <text evidence="7">The sequence shown here is derived from an EMBL/GenBank/DDBJ whole genome shotgun (WGS) entry which is preliminary data.</text>
</comment>
<keyword evidence="2" id="KW-0479">Metal-binding</keyword>
<dbReference type="GO" id="GO:0000981">
    <property type="term" value="F:DNA-binding transcription factor activity, RNA polymerase II-specific"/>
    <property type="evidence" value="ECO:0007669"/>
    <property type="project" value="InterPro"/>
</dbReference>
<dbReference type="InterPro" id="IPR050987">
    <property type="entry name" value="AtrR-like"/>
</dbReference>
<dbReference type="EMBL" id="FJOF01000009">
    <property type="protein sequence ID" value="CZR45112.1"/>
    <property type="molecule type" value="Genomic_DNA"/>
</dbReference>
<evidence type="ECO:0000256" key="3">
    <source>
        <dbReference type="ARBA" id="ARBA00023125"/>
    </source>
</evidence>
<feature type="region of interest" description="Disordered" evidence="5">
    <location>
        <begin position="67"/>
        <end position="99"/>
    </location>
</feature>
<dbReference type="GeneID" id="42060569"/>
<gene>
    <name evidence="7" type="ORF">FPRO_15713</name>
</gene>
<dbReference type="VEuPathDB" id="FungiDB:FPRO_15713"/>
<keyword evidence="8" id="KW-1185">Reference proteome</keyword>
<feature type="compositionally biased region" description="Low complexity" evidence="5">
    <location>
        <begin position="68"/>
        <end position="84"/>
    </location>
</feature>
<dbReference type="PANTHER" id="PTHR46910:SF3">
    <property type="entry name" value="HALOTOLERANCE PROTEIN 9-RELATED"/>
    <property type="match status" value="1"/>
</dbReference>
<dbReference type="RefSeq" id="XP_031085646.1">
    <property type="nucleotide sequence ID" value="XM_031219938.1"/>
</dbReference>
<feature type="domain" description="Zn(2)-C6 fungal-type" evidence="6">
    <location>
        <begin position="12"/>
        <end position="37"/>
    </location>
</feature>
<protein>
    <recommendedName>
        <fullName evidence="6">Zn(2)-C6 fungal-type domain-containing protein</fullName>
    </recommendedName>
</protein>
<evidence type="ECO:0000256" key="4">
    <source>
        <dbReference type="ARBA" id="ARBA00023242"/>
    </source>
</evidence>
<dbReference type="Proteomes" id="UP000183971">
    <property type="component" value="Unassembled WGS sequence"/>
</dbReference>
<dbReference type="GO" id="GO:0008270">
    <property type="term" value="F:zinc ion binding"/>
    <property type="evidence" value="ECO:0007669"/>
    <property type="project" value="InterPro"/>
</dbReference>
<evidence type="ECO:0000256" key="1">
    <source>
        <dbReference type="ARBA" id="ARBA00004123"/>
    </source>
</evidence>
<dbReference type="GO" id="GO:0005634">
    <property type="term" value="C:nucleus"/>
    <property type="evidence" value="ECO:0007669"/>
    <property type="project" value="UniProtKB-SubCell"/>
</dbReference>
<proteinExistence type="predicted"/>
<keyword evidence="3" id="KW-0238">DNA-binding</keyword>
<dbReference type="PANTHER" id="PTHR46910">
    <property type="entry name" value="TRANSCRIPTION FACTOR PDR1"/>
    <property type="match status" value="1"/>
</dbReference>
<dbReference type="AlphaFoldDB" id="A0A1L7VYB1"/>
<comment type="subcellular location">
    <subcellularLocation>
        <location evidence="1">Nucleus</location>
    </subcellularLocation>
</comment>
<evidence type="ECO:0000259" key="6">
    <source>
        <dbReference type="Pfam" id="PF00172"/>
    </source>
</evidence>
<dbReference type="GO" id="GO:0003677">
    <property type="term" value="F:DNA binding"/>
    <property type="evidence" value="ECO:0007669"/>
    <property type="project" value="UniProtKB-KW"/>
</dbReference>
<dbReference type="Gene3D" id="4.10.240.10">
    <property type="entry name" value="Zn(2)-C6 fungal-type DNA-binding domain"/>
    <property type="match status" value="1"/>
</dbReference>
<evidence type="ECO:0000256" key="2">
    <source>
        <dbReference type="ARBA" id="ARBA00022723"/>
    </source>
</evidence>
<evidence type="ECO:0000313" key="7">
    <source>
        <dbReference type="EMBL" id="CZR45112.1"/>
    </source>
</evidence>
<sequence>MSYEPSLNPLSVRCDRQIPTCGKCADLGTDCVYPERQVRQVNKRVAGHGATDDTLNAILRRLEQIEKSAGSPSTTSPQSGTPASLETTHLQSGTQSSRLSPFVISRDQPVVVASDASHDKHSKTKNVLATSPHESERGPHAVLQEALRRVQDLNLQALSVETVTATIDVPPELAKTWIQRYFEVMPTDIFLSLVDRRVIELLPDMIGLPHIRLDPAILVVYYYILRMGCTIPVIDQEQNVHFTGIHYARSMYICCLRAIPNWQREAVGSTTDLVAATMLVGIPISLHLSYFSSDLQTQAASDALDPQLSAQLFQLASKYAIGLDLHNTDSPNYPSGFGQDNIDEVRRGFWELMHYEFFHRLVYDDPPTMTAQMKQWIVSLPWLESCKRPVSQEVPTIRFIFKSRLTFIMAEFFMLLESISGRLESESFTQVLALCQQIYDLYKDWDIDTWKTSSKEDKLHSWMLADLTIAGYTCIVFMLHKASFTTVELPQEISQLPIALNASRQVLKAGNELLKQCPYAVTLYYLFGTYHIDTAYACLISSVMSLPESHAAQEDFKLLQGFTRDFSNLVVKDSSFRPLLATLRTINSSVYAKTD</sequence>
<dbReference type="Pfam" id="PF00172">
    <property type="entry name" value="Zn_clus"/>
    <property type="match status" value="1"/>
</dbReference>
<feature type="region of interest" description="Disordered" evidence="5">
    <location>
        <begin position="113"/>
        <end position="137"/>
    </location>
</feature>
<dbReference type="CDD" id="cd12148">
    <property type="entry name" value="fungal_TF_MHR"/>
    <property type="match status" value="1"/>
</dbReference>
<dbReference type="CDD" id="cd00067">
    <property type="entry name" value="GAL4"/>
    <property type="match status" value="1"/>
</dbReference>
<dbReference type="SUPFAM" id="SSF57701">
    <property type="entry name" value="Zn2/Cys6 DNA-binding domain"/>
    <property type="match status" value="1"/>
</dbReference>
<organism evidence="7 8">
    <name type="scientific">Fusarium proliferatum (strain ET1)</name>
    <name type="common">Orchid endophyte fungus</name>
    <dbReference type="NCBI Taxonomy" id="1227346"/>
    <lineage>
        <taxon>Eukaryota</taxon>
        <taxon>Fungi</taxon>
        <taxon>Dikarya</taxon>
        <taxon>Ascomycota</taxon>
        <taxon>Pezizomycotina</taxon>
        <taxon>Sordariomycetes</taxon>
        <taxon>Hypocreomycetidae</taxon>
        <taxon>Hypocreales</taxon>
        <taxon>Nectriaceae</taxon>
        <taxon>Fusarium</taxon>
        <taxon>Fusarium fujikuroi species complex</taxon>
    </lineage>
</organism>
<dbReference type="InterPro" id="IPR036864">
    <property type="entry name" value="Zn2-C6_fun-type_DNA-bd_sf"/>
</dbReference>
<reference evidence="8" key="1">
    <citation type="journal article" date="2016" name="Genome Biol. Evol.">
        <title>Comparative 'omics' of the Fusarium fujikuroi species complex highlights differences in genetic potential and metabolite synthesis.</title>
        <authorList>
            <person name="Niehaus E.-M."/>
            <person name="Muensterkoetter M."/>
            <person name="Proctor R.H."/>
            <person name="Brown D.W."/>
            <person name="Sharon A."/>
            <person name="Idan Y."/>
            <person name="Oren-Young L."/>
            <person name="Sieber C.M."/>
            <person name="Novak O."/>
            <person name="Pencik A."/>
            <person name="Tarkowska D."/>
            <person name="Hromadova K."/>
            <person name="Freeman S."/>
            <person name="Maymon M."/>
            <person name="Elazar M."/>
            <person name="Youssef S.A."/>
            <person name="El-Shabrawy E.S.M."/>
            <person name="Shalaby A.B.A."/>
            <person name="Houterman P."/>
            <person name="Brock N.L."/>
            <person name="Burkhardt I."/>
            <person name="Tsavkelova E.A."/>
            <person name="Dickschat J.S."/>
            <person name="Galuszka P."/>
            <person name="Gueldener U."/>
            <person name="Tudzynski B."/>
        </authorList>
    </citation>
    <scope>NUCLEOTIDE SEQUENCE [LARGE SCALE GENOMIC DNA]</scope>
    <source>
        <strain evidence="8">ET1</strain>
    </source>
</reference>
<name>A0A1L7VYB1_FUSPR</name>
<evidence type="ECO:0000313" key="8">
    <source>
        <dbReference type="Proteomes" id="UP000183971"/>
    </source>
</evidence>
<accession>A0A1L7VYB1</accession>
<dbReference type="InterPro" id="IPR001138">
    <property type="entry name" value="Zn2Cys6_DnaBD"/>
</dbReference>